<dbReference type="CDD" id="cd10442">
    <property type="entry name" value="GIY-YIG_PLEs"/>
    <property type="match status" value="1"/>
</dbReference>
<sequence>MQVQIVRNIKKYKFKQLNKNNIKISYFSSNKLRKYIKVHKDPLDSLSKTNVAYKINCNDCNASYVGQTGRRLKTRITEHRNHIRRNTSSRSVITEHFLQYGHDFDWDNVYAKNGSSIKLHNVGFETSGVYSCEVTMETPIYTSVSDPVEIKVILPQMEQPTITFKKSVFTMGEILEANCTTAPAYPVPHITWLINDEEADIGSVIHLPHTSLVNTKSMYATAELKVKLTPSMLGRKLNYLNLRCQATIPAYSSQRRYADIREIAISGKFFYKILNFFRMFVPYNLFQCQLFHRQHPALEEDINTEYCYIYYCL</sequence>
<dbReference type="PANTHER" id="PTHR21261">
    <property type="entry name" value="BEAT PROTEIN"/>
    <property type="match status" value="1"/>
</dbReference>
<protein>
    <recommendedName>
        <fullName evidence="2">CD80-like immunoglobulin C2-set domain-containing protein</fullName>
    </recommendedName>
</protein>
<evidence type="ECO:0000256" key="1">
    <source>
        <dbReference type="ARBA" id="ARBA00023157"/>
    </source>
</evidence>
<evidence type="ECO:0000313" key="4">
    <source>
        <dbReference type="Proteomes" id="UP000078542"/>
    </source>
</evidence>
<gene>
    <name evidence="3" type="ORF">ALC62_05373</name>
</gene>
<dbReference type="EMBL" id="KQ977305">
    <property type="protein sequence ID" value="KYN03677.1"/>
    <property type="molecule type" value="Genomic_DNA"/>
</dbReference>
<evidence type="ECO:0000259" key="2">
    <source>
        <dbReference type="Pfam" id="PF08205"/>
    </source>
</evidence>
<dbReference type="Pfam" id="PF08205">
    <property type="entry name" value="C2-set_2"/>
    <property type="match status" value="1"/>
</dbReference>
<dbReference type="InterPro" id="IPR036179">
    <property type="entry name" value="Ig-like_dom_sf"/>
</dbReference>
<dbReference type="InterPro" id="IPR013162">
    <property type="entry name" value="CD80_C2-set"/>
</dbReference>
<dbReference type="Gene3D" id="2.60.40.10">
    <property type="entry name" value="Immunoglobulins"/>
    <property type="match status" value="1"/>
</dbReference>
<dbReference type="Proteomes" id="UP000078542">
    <property type="component" value="Unassembled WGS sequence"/>
</dbReference>
<keyword evidence="1" id="KW-1015">Disulfide bond</keyword>
<proteinExistence type="predicted"/>
<dbReference type="InterPro" id="IPR035901">
    <property type="entry name" value="GIY-YIG_endonuc_sf"/>
</dbReference>
<dbReference type="SUPFAM" id="SSF48726">
    <property type="entry name" value="Immunoglobulin"/>
    <property type="match status" value="1"/>
</dbReference>
<dbReference type="STRING" id="456900.A0A195CT29"/>
<accession>A0A195CT29</accession>
<keyword evidence="4" id="KW-1185">Reference proteome</keyword>
<dbReference type="Gene3D" id="3.40.1440.10">
    <property type="entry name" value="GIY-YIG endonuclease"/>
    <property type="match status" value="1"/>
</dbReference>
<dbReference type="InterPro" id="IPR013783">
    <property type="entry name" value="Ig-like_fold"/>
</dbReference>
<dbReference type="AlphaFoldDB" id="A0A195CT29"/>
<name>A0A195CT29_9HYME</name>
<evidence type="ECO:0000313" key="3">
    <source>
        <dbReference type="EMBL" id="KYN03677.1"/>
    </source>
</evidence>
<reference evidence="3 4" key="1">
    <citation type="submission" date="2016-03" db="EMBL/GenBank/DDBJ databases">
        <title>Cyphomyrmex costatus WGS genome.</title>
        <authorList>
            <person name="Nygaard S."/>
            <person name="Hu H."/>
            <person name="Boomsma J."/>
            <person name="Zhang G."/>
        </authorList>
    </citation>
    <scope>NUCLEOTIDE SEQUENCE [LARGE SCALE GENOMIC DNA]</scope>
    <source>
        <strain evidence="3">MS0001</strain>
        <tissue evidence="3">Whole body</tissue>
    </source>
</reference>
<feature type="domain" description="CD80-like immunoglobulin C2-set" evidence="2">
    <location>
        <begin position="161"/>
        <end position="237"/>
    </location>
</feature>
<organism evidence="3 4">
    <name type="scientific">Cyphomyrmex costatus</name>
    <dbReference type="NCBI Taxonomy" id="456900"/>
    <lineage>
        <taxon>Eukaryota</taxon>
        <taxon>Metazoa</taxon>
        <taxon>Ecdysozoa</taxon>
        <taxon>Arthropoda</taxon>
        <taxon>Hexapoda</taxon>
        <taxon>Insecta</taxon>
        <taxon>Pterygota</taxon>
        <taxon>Neoptera</taxon>
        <taxon>Endopterygota</taxon>
        <taxon>Hymenoptera</taxon>
        <taxon>Apocrita</taxon>
        <taxon>Aculeata</taxon>
        <taxon>Formicoidea</taxon>
        <taxon>Formicidae</taxon>
        <taxon>Myrmicinae</taxon>
        <taxon>Cyphomyrmex</taxon>
    </lineage>
</organism>
<dbReference type="PANTHER" id="PTHR21261:SF3">
    <property type="entry name" value="BEATEN PATH VII"/>
    <property type="match status" value="1"/>
</dbReference>